<reference evidence="1 2" key="2">
    <citation type="journal article" date="2013" name="Plant Cell Physiol.">
        <title>Rice Annotation Project Database (RAP-DB): an integrative and interactive database for rice genomics.</title>
        <authorList>
            <person name="Sakai H."/>
            <person name="Lee S.S."/>
            <person name="Tanaka T."/>
            <person name="Numa H."/>
            <person name="Kim J."/>
            <person name="Kawahara Y."/>
            <person name="Wakimoto H."/>
            <person name="Yang C.C."/>
            <person name="Iwamoto M."/>
            <person name="Abe T."/>
            <person name="Yamada Y."/>
            <person name="Muto A."/>
            <person name="Inokuchi H."/>
            <person name="Ikemura T."/>
            <person name="Matsumoto T."/>
            <person name="Sasaki T."/>
            <person name="Itoh T."/>
        </authorList>
    </citation>
    <scope>NUCLEOTIDE SEQUENCE [LARGE SCALE GENOMIC DNA]</scope>
    <source>
        <strain evidence="2">cv. Nipponbare</strain>
    </source>
</reference>
<reference evidence="2" key="1">
    <citation type="journal article" date="2005" name="Nature">
        <title>The map-based sequence of the rice genome.</title>
        <authorList>
            <consortium name="International rice genome sequencing project (IRGSP)"/>
            <person name="Matsumoto T."/>
            <person name="Wu J."/>
            <person name="Kanamori H."/>
            <person name="Katayose Y."/>
            <person name="Fujisawa M."/>
            <person name="Namiki N."/>
            <person name="Mizuno H."/>
            <person name="Yamamoto K."/>
            <person name="Antonio B.A."/>
            <person name="Baba T."/>
            <person name="Sakata K."/>
            <person name="Nagamura Y."/>
            <person name="Aoki H."/>
            <person name="Arikawa K."/>
            <person name="Arita K."/>
            <person name="Bito T."/>
            <person name="Chiden Y."/>
            <person name="Fujitsuka N."/>
            <person name="Fukunaka R."/>
            <person name="Hamada M."/>
            <person name="Harada C."/>
            <person name="Hayashi A."/>
            <person name="Hijishita S."/>
            <person name="Honda M."/>
            <person name="Hosokawa S."/>
            <person name="Ichikawa Y."/>
            <person name="Idonuma A."/>
            <person name="Iijima M."/>
            <person name="Ikeda M."/>
            <person name="Ikeno M."/>
            <person name="Ito K."/>
            <person name="Ito S."/>
            <person name="Ito T."/>
            <person name="Ito Y."/>
            <person name="Ito Y."/>
            <person name="Iwabuchi A."/>
            <person name="Kamiya K."/>
            <person name="Karasawa W."/>
            <person name="Kurita K."/>
            <person name="Katagiri S."/>
            <person name="Kikuta A."/>
            <person name="Kobayashi H."/>
            <person name="Kobayashi N."/>
            <person name="Machita K."/>
            <person name="Maehara T."/>
            <person name="Masukawa M."/>
            <person name="Mizubayashi T."/>
            <person name="Mukai Y."/>
            <person name="Nagasaki H."/>
            <person name="Nagata Y."/>
            <person name="Naito S."/>
            <person name="Nakashima M."/>
            <person name="Nakama Y."/>
            <person name="Nakamichi Y."/>
            <person name="Nakamura M."/>
            <person name="Meguro A."/>
            <person name="Negishi M."/>
            <person name="Ohta I."/>
            <person name="Ohta T."/>
            <person name="Okamoto M."/>
            <person name="Ono N."/>
            <person name="Saji S."/>
            <person name="Sakaguchi M."/>
            <person name="Sakai K."/>
            <person name="Shibata M."/>
            <person name="Shimokawa T."/>
            <person name="Song J."/>
            <person name="Takazaki Y."/>
            <person name="Terasawa K."/>
            <person name="Tsugane M."/>
            <person name="Tsuji K."/>
            <person name="Ueda S."/>
            <person name="Waki K."/>
            <person name="Yamagata H."/>
            <person name="Yamamoto M."/>
            <person name="Yamamoto S."/>
            <person name="Yamane H."/>
            <person name="Yoshiki S."/>
            <person name="Yoshihara R."/>
            <person name="Yukawa K."/>
            <person name="Zhong H."/>
            <person name="Yano M."/>
            <person name="Yuan Q."/>
            <person name="Ouyang S."/>
            <person name="Liu J."/>
            <person name="Jones K.M."/>
            <person name="Gansberger K."/>
            <person name="Moffat K."/>
            <person name="Hill J."/>
            <person name="Bera J."/>
            <person name="Fadrosh D."/>
            <person name="Jin S."/>
            <person name="Johri S."/>
            <person name="Kim M."/>
            <person name="Overton L."/>
            <person name="Reardon M."/>
            <person name="Tsitrin T."/>
            <person name="Vuong H."/>
            <person name="Weaver B."/>
            <person name="Ciecko A."/>
            <person name="Tallon L."/>
            <person name="Jackson J."/>
            <person name="Pai G."/>
            <person name="Aken S.V."/>
            <person name="Utterback T."/>
            <person name="Reidmuller S."/>
            <person name="Feldblyum T."/>
            <person name="Hsiao J."/>
            <person name="Zismann V."/>
            <person name="Iobst S."/>
            <person name="de Vazeille A.R."/>
            <person name="Buell C.R."/>
            <person name="Ying K."/>
            <person name="Li Y."/>
            <person name="Lu T."/>
            <person name="Huang Y."/>
            <person name="Zhao Q."/>
            <person name="Feng Q."/>
            <person name="Zhang L."/>
            <person name="Zhu J."/>
            <person name="Weng Q."/>
            <person name="Mu J."/>
            <person name="Lu Y."/>
            <person name="Fan D."/>
            <person name="Liu Y."/>
            <person name="Guan J."/>
            <person name="Zhang Y."/>
            <person name="Yu S."/>
            <person name="Liu X."/>
            <person name="Zhang Y."/>
            <person name="Hong G."/>
            <person name="Han B."/>
            <person name="Choisne N."/>
            <person name="Demange N."/>
            <person name="Orjeda G."/>
            <person name="Samain S."/>
            <person name="Cattolico L."/>
            <person name="Pelletier E."/>
            <person name="Couloux A."/>
            <person name="Segurens B."/>
            <person name="Wincker P."/>
            <person name="D'Hont A."/>
            <person name="Scarpelli C."/>
            <person name="Weissenbach J."/>
            <person name="Salanoubat M."/>
            <person name="Quetier F."/>
            <person name="Yu Y."/>
            <person name="Kim H.R."/>
            <person name="Rambo T."/>
            <person name="Currie J."/>
            <person name="Collura K."/>
            <person name="Luo M."/>
            <person name="Yang T."/>
            <person name="Ammiraju J.S.S."/>
            <person name="Engler F."/>
            <person name="Soderlund C."/>
            <person name="Wing R.A."/>
            <person name="Palmer L.E."/>
            <person name="de la Bastide M."/>
            <person name="Spiegel L."/>
            <person name="Nascimento L."/>
            <person name="Zutavern T."/>
            <person name="O'Shaughnessy A."/>
            <person name="Dike S."/>
            <person name="Dedhia N."/>
            <person name="Preston R."/>
            <person name="Balija V."/>
            <person name="McCombie W.R."/>
            <person name="Chow T."/>
            <person name="Chen H."/>
            <person name="Chung M."/>
            <person name="Chen C."/>
            <person name="Shaw J."/>
            <person name="Wu H."/>
            <person name="Hsiao K."/>
            <person name="Chao Y."/>
            <person name="Chu M."/>
            <person name="Cheng C."/>
            <person name="Hour A."/>
            <person name="Lee P."/>
            <person name="Lin S."/>
            <person name="Lin Y."/>
            <person name="Liou J."/>
            <person name="Liu S."/>
            <person name="Hsing Y."/>
            <person name="Raghuvanshi S."/>
            <person name="Mohanty A."/>
            <person name="Bharti A.K."/>
            <person name="Gaur A."/>
            <person name="Gupta V."/>
            <person name="Kumar D."/>
            <person name="Ravi V."/>
            <person name="Vij S."/>
            <person name="Kapur A."/>
            <person name="Khurana P."/>
            <person name="Khurana P."/>
            <person name="Khurana J.P."/>
            <person name="Tyagi A.K."/>
            <person name="Gaikwad K."/>
            <person name="Singh A."/>
            <person name="Dalal V."/>
            <person name="Srivastava S."/>
            <person name="Dixit A."/>
            <person name="Pal A.K."/>
            <person name="Ghazi I.A."/>
            <person name="Yadav M."/>
            <person name="Pandit A."/>
            <person name="Bhargava A."/>
            <person name="Sureshbabu K."/>
            <person name="Batra K."/>
            <person name="Sharma T.R."/>
            <person name="Mohapatra T."/>
            <person name="Singh N.K."/>
            <person name="Messing J."/>
            <person name="Nelson A.B."/>
            <person name="Fuks G."/>
            <person name="Kavchok S."/>
            <person name="Keizer G."/>
            <person name="Linton E."/>
            <person name="Llaca V."/>
            <person name="Song R."/>
            <person name="Tanyolac B."/>
            <person name="Young S."/>
            <person name="Ho-Il K."/>
            <person name="Hahn J.H."/>
            <person name="Sangsakoo G."/>
            <person name="Vanavichit A."/>
            <person name="de Mattos Luiz.A.T."/>
            <person name="Zimmer P.D."/>
            <person name="Malone G."/>
            <person name="Dellagostin O."/>
            <person name="de Oliveira A.C."/>
            <person name="Bevan M."/>
            <person name="Bancroft I."/>
            <person name="Minx P."/>
            <person name="Cordum H."/>
            <person name="Wilson R."/>
            <person name="Cheng Z."/>
            <person name="Jin W."/>
            <person name="Jiang J."/>
            <person name="Leong S.A."/>
            <person name="Iwama H."/>
            <person name="Gojobori T."/>
            <person name="Itoh T."/>
            <person name="Niimura Y."/>
            <person name="Fujii Y."/>
            <person name="Habara T."/>
            <person name="Sakai H."/>
            <person name="Sato Y."/>
            <person name="Wilson G."/>
            <person name="Kumar K."/>
            <person name="McCouch S."/>
            <person name="Juretic N."/>
            <person name="Hoen D."/>
            <person name="Wright S."/>
            <person name="Bruskiewich R."/>
            <person name="Bureau T."/>
            <person name="Miyao A."/>
            <person name="Hirochika H."/>
            <person name="Nishikawa T."/>
            <person name="Kadowaki K."/>
            <person name="Sugiura M."/>
            <person name="Burr B."/>
            <person name="Sasaki T."/>
        </authorList>
    </citation>
    <scope>NUCLEOTIDE SEQUENCE [LARGE SCALE GENOMIC DNA]</scope>
    <source>
        <strain evidence="2">cv. Nipponbare</strain>
    </source>
</reference>
<accession>A0A0P0VR08</accession>
<evidence type="ECO:0000313" key="2">
    <source>
        <dbReference type="Proteomes" id="UP000059680"/>
    </source>
</evidence>
<dbReference type="Proteomes" id="UP000059680">
    <property type="component" value="Chromosome 2"/>
</dbReference>
<sequence>TVVSASSLADPRDGGRPCRLQYPLETAECAGLAVEVRRVKNFINQVRGSYQGLDCRCGESSHPSGLALFC</sequence>
<proteinExistence type="predicted"/>
<dbReference type="eggNOG" id="ENOG502R5EI">
    <property type="taxonomic scope" value="Eukaryota"/>
</dbReference>
<keyword evidence="2" id="KW-1185">Reference proteome</keyword>
<gene>
    <name evidence="1" type="ordered locus">Os02g0802250</name>
    <name evidence="1" type="ORF">OSNPB_020802250</name>
</gene>
<dbReference type="EMBL" id="AP014958">
    <property type="protein sequence ID" value="BAS81423.1"/>
    <property type="molecule type" value="Genomic_DNA"/>
</dbReference>
<feature type="non-terminal residue" evidence="1">
    <location>
        <position position="70"/>
    </location>
</feature>
<protein>
    <submittedName>
        <fullName evidence="1">Os02g0802250 protein</fullName>
    </submittedName>
</protein>
<evidence type="ECO:0000313" key="1">
    <source>
        <dbReference type="EMBL" id="BAS81423.1"/>
    </source>
</evidence>
<organism evidence="1 2">
    <name type="scientific">Oryza sativa subsp. japonica</name>
    <name type="common">Rice</name>
    <dbReference type="NCBI Taxonomy" id="39947"/>
    <lineage>
        <taxon>Eukaryota</taxon>
        <taxon>Viridiplantae</taxon>
        <taxon>Streptophyta</taxon>
        <taxon>Embryophyta</taxon>
        <taxon>Tracheophyta</taxon>
        <taxon>Spermatophyta</taxon>
        <taxon>Magnoliopsida</taxon>
        <taxon>Liliopsida</taxon>
        <taxon>Poales</taxon>
        <taxon>Poaceae</taxon>
        <taxon>BOP clade</taxon>
        <taxon>Oryzoideae</taxon>
        <taxon>Oryzeae</taxon>
        <taxon>Oryzinae</taxon>
        <taxon>Oryza</taxon>
        <taxon>Oryza sativa</taxon>
    </lineage>
</organism>
<dbReference type="AlphaFoldDB" id="A0A0P0VR08"/>
<dbReference type="Gramene" id="Os02t0802250-00">
    <property type="protein sequence ID" value="Os02t0802250-00"/>
    <property type="gene ID" value="Os02g0802250"/>
</dbReference>
<dbReference type="PaxDb" id="39947-A0A0P0VR08"/>
<reference evidence="1 2" key="3">
    <citation type="journal article" date="2013" name="Rice">
        <title>Improvement of the Oryza sativa Nipponbare reference genome using next generation sequence and optical map data.</title>
        <authorList>
            <person name="Kawahara Y."/>
            <person name="de la Bastide M."/>
            <person name="Hamilton J.P."/>
            <person name="Kanamori H."/>
            <person name="McCombie W.R."/>
            <person name="Ouyang S."/>
            <person name="Schwartz D.C."/>
            <person name="Tanaka T."/>
            <person name="Wu J."/>
            <person name="Zhou S."/>
            <person name="Childs K.L."/>
            <person name="Davidson R.M."/>
            <person name="Lin H."/>
            <person name="Quesada-Ocampo L."/>
            <person name="Vaillancourt B."/>
            <person name="Sakai H."/>
            <person name="Lee S.S."/>
            <person name="Kim J."/>
            <person name="Numa H."/>
            <person name="Itoh T."/>
            <person name="Buell C.R."/>
            <person name="Matsumoto T."/>
        </authorList>
    </citation>
    <scope>NUCLEOTIDE SEQUENCE [LARGE SCALE GENOMIC DNA]</scope>
    <source>
        <strain evidence="2">cv. Nipponbare</strain>
    </source>
</reference>
<name>A0A0P0VR08_ORYSJ</name>
<dbReference type="InParanoid" id="A0A0P0VR08"/>